<dbReference type="RefSeq" id="WP_063720317.1">
    <property type="nucleotide sequence ID" value="NZ_LT985116.1"/>
</dbReference>
<dbReference type="AlphaFoldDB" id="A0A162FP14"/>
<keyword evidence="1" id="KW-0812">Transmembrane</keyword>
<sequence>MKMKYLIICILSIIVLISFVNAVDNDTYEVISSDNNTNDTLSVDKNISKLKNNNSEESVILTPIIKINPNILRGHAKDKVKVSVNVNAKFNDVEHKVKIGKLSLIKNGKTIKTIDLSKNNQPIKFMITLKKGDKYQLEYEGASDHSGEIEFTYKDVQEKIPIKIKDKKINKDSKKEPKKKVKKTKKNNHIPTVGFPITILVVAIIGIPFVLRKK</sequence>
<keyword evidence="1" id="KW-0472">Membrane</keyword>
<evidence type="ECO:0000256" key="1">
    <source>
        <dbReference type="SAM" id="Phobius"/>
    </source>
</evidence>
<gene>
    <name evidence="2" type="ORF">MBORA_09830</name>
</gene>
<evidence type="ECO:0000313" key="3">
    <source>
        <dbReference type="Proteomes" id="UP000077428"/>
    </source>
</evidence>
<keyword evidence="1" id="KW-1133">Transmembrane helix</keyword>
<dbReference type="STRING" id="66851.MBORA_09830"/>
<reference evidence="3" key="1">
    <citation type="journal article" date="2016" name="Genome Announc.">
        <title>Draft Genome Sequences of Methanobrevibacter curvatus DSM11111, Methanobrevibacter cuticularis DSM11139, Methanobrevibacter filiformis DSM11501, and Methanobrevibacter oralis DSM7256.</title>
        <authorList>
            <person name="Poehlein A."/>
            <person name="Seedorf H."/>
        </authorList>
    </citation>
    <scope>NUCLEOTIDE SEQUENCE [LARGE SCALE GENOMIC DNA]</scope>
    <source>
        <strain evidence="3">DSM 7256 / JCM 30027 / ZR</strain>
    </source>
</reference>
<accession>A0A162FP14</accession>
<dbReference type="Proteomes" id="UP000077428">
    <property type="component" value="Unassembled WGS sequence"/>
</dbReference>
<name>A0A162FP14_METOA</name>
<keyword evidence="3" id="KW-1185">Reference proteome</keyword>
<protein>
    <submittedName>
        <fullName evidence="2">Uncharacterized protein</fullName>
    </submittedName>
</protein>
<comment type="caution">
    <text evidence="2">The sequence shown here is derived from an EMBL/GenBank/DDBJ whole genome shotgun (WGS) entry which is preliminary data.</text>
</comment>
<evidence type="ECO:0000313" key="2">
    <source>
        <dbReference type="EMBL" id="KZX12940.1"/>
    </source>
</evidence>
<dbReference type="PATRIC" id="fig|66851.6.peg.1080"/>
<organism evidence="2 3">
    <name type="scientific">Methanobrevibacter oralis</name>
    <dbReference type="NCBI Taxonomy" id="66851"/>
    <lineage>
        <taxon>Archaea</taxon>
        <taxon>Methanobacteriati</taxon>
        <taxon>Methanobacteriota</taxon>
        <taxon>Methanomada group</taxon>
        <taxon>Methanobacteria</taxon>
        <taxon>Methanobacteriales</taxon>
        <taxon>Methanobacteriaceae</taxon>
        <taxon>Methanobrevibacter</taxon>
    </lineage>
</organism>
<proteinExistence type="predicted"/>
<feature type="transmembrane region" description="Helical" evidence="1">
    <location>
        <begin position="193"/>
        <end position="211"/>
    </location>
</feature>
<dbReference type="EMBL" id="LWMU01000060">
    <property type="protein sequence ID" value="KZX12940.1"/>
    <property type="molecule type" value="Genomic_DNA"/>
</dbReference>